<reference evidence="3" key="1">
    <citation type="journal article" date="2019" name="Int. J. Syst. Evol. Microbiol.">
        <title>The Global Catalogue of Microorganisms (GCM) 10K type strain sequencing project: providing services to taxonomists for standard genome sequencing and annotation.</title>
        <authorList>
            <consortium name="The Broad Institute Genomics Platform"/>
            <consortium name="The Broad Institute Genome Sequencing Center for Infectious Disease"/>
            <person name="Wu L."/>
            <person name="Ma J."/>
        </authorList>
    </citation>
    <scope>NUCLEOTIDE SEQUENCE [LARGE SCALE GENOMIC DNA]</scope>
    <source>
        <strain evidence="3">JCM 18198</strain>
    </source>
</reference>
<feature type="transmembrane region" description="Helical" evidence="1">
    <location>
        <begin position="88"/>
        <end position="106"/>
    </location>
</feature>
<organism evidence="2 3">
    <name type="scientific">Flavobacterium hankyongi</name>
    <dbReference type="NCBI Taxonomy" id="1176532"/>
    <lineage>
        <taxon>Bacteria</taxon>
        <taxon>Pseudomonadati</taxon>
        <taxon>Bacteroidota</taxon>
        <taxon>Flavobacteriia</taxon>
        <taxon>Flavobacteriales</taxon>
        <taxon>Flavobacteriaceae</taxon>
        <taxon>Flavobacterium</taxon>
    </lineage>
</organism>
<keyword evidence="1" id="KW-1133">Transmembrane helix</keyword>
<evidence type="ECO:0008006" key="4">
    <source>
        <dbReference type="Google" id="ProtNLM"/>
    </source>
</evidence>
<protein>
    <recommendedName>
        <fullName evidence="4">DUF4870 domain-containing protein</fullName>
    </recommendedName>
</protein>
<accession>A0ABP8ZK50</accession>
<gene>
    <name evidence="2" type="ORF">GCM10023230_02930</name>
</gene>
<proteinExistence type="predicted"/>
<dbReference type="EMBL" id="BAABIP010000005">
    <property type="protein sequence ID" value="GAA4758320.1"/>
    <property type="molecule type" value="Genomic_DNA"/>
</dbReference>
<evidence type="ECO:0000313" key="3">
    <source>
        <dbReference type="Proteomes" id="UP001500141"/>
    </source>
</evidence>
<feature type="transmembrane region" description="Helical" evidence="1">
    <location>
        <begin position="20"/>
        <end position="43"/>
    </location>
</feature>
<dbReference type="RefSeq" id="WP_264542769.1">
    <property type="nucleotide sequence ID" value="NZ_BAABIP010000005.1"/>
</dbReference>
<feature type="transmembrane region" description="Helical" evidence="1">
    <location>
        <begin position="55"/>
        <end position="82"/>
    </location>
</feature>
<evidence type="ECO:0000256" key="1">
    <source>
        <dbReference type="SAM" id="Phobius"/>
    </source>
</evidence>
<comment type="caution">
    <text evidence="2">The sequence shown here is derived from an EMBL/GenBank/DDBJ whole genome shotgun (WGS) entry which is preliminary data.</text>
</comment>
<keyword evidence="3" id="KW-1185">Reference proteome</keyword>
<name>A0ABP8ZK50_9FLAO</name>
<evidence type="ECO:0000313" key="2">
    <source>
        <dbReference type="EMBL" id="GAA4758320.1"/>
    </source>
</evidence>
<sequence length="118" mass="13362">MEFSSSYVGILDLMVSERDALLVAFIFGVMGVAFVVFILMALLKRFGAHQFIINLFLLLGSTLFICLFAGLIVLMPLFFMGVSGLKMLLIWIIMFLMIFSFLIYQFKVIGAKIKKVMN</sequence>
<keyword evidence="1" id="KW-0472">Membrane</keyword>
<dbReference type="Proteomes" id="UP001500141">
    <property type="component" value="Unassembled WGS sequence"/>
</dbReference>
<keyword evidence="1" id="KW-0812">Transmembrane</keyword>